<keyword evidence="3" id="KW-1185">Reference proteome</keyword>
<accession>A0A0L0W1L3</accession>
<dbReference type="Proteomes" id="UP000054564">
    <property type="component" value="Unassembled WGS sequence"/>
</dbReference>
<proteinExistence type="predicted"/>
<comment type="caution">
    <text evidence="2">The sequence shown here is derived from an EMBL/GenBank/DDBJ whole genome shotgun (WGS) entry which is preliminary data.</text>
</comment>
<evidence type="ECO:0000313" key="2">
    <source>
        <dbReference type="EMBL" id="KNF05394.1"/>
    </source>
</evidence>
<protein>
    <submittedName>
        <fullName evidence="2">Uncharacterized protein</fullName>
    </submittedName>
</protein>
<evidence type="ECO:0000256" key="1">
    <source>
        <dbReference type="SAM" id="MobiDB-lite"/>
    </source>
</evidence>
<evidence type="ECO:0000313" key="3">
    <source>
        <dbReference type="Proteomes" id="UP000054564"/>
    </source>
</evidence>
<reference evidence="3" key="1">
    <citation type="submission" date="2014-03" db="EMBL/GenBank/DDBJ databases">
        <title>The Genome Sequence of Puccinia striiformis f. sp. tritici PST-78.</title>
        <authorList>
            <consortium name="The Broad Institute Genome Sequencing Platform"/>
            <person name="Cuomo C."/>
            <person name="Hulbert S."/>
            <person name="Chen X."/>
            <person name="Walker B."/>
            <person name="Young S.K."/>
            <person name="Zeng Q."/>
            <person name="Gargeya S."/>
            <person name="Fitzgerald M."/>
            <person name="Haas B."/>
            <person name="Abouelleil A."/>
            <person name="Alvarado L."/>
            <person name="Arachchi H.M."/>
            <person name="Berlin A.M."/>
            <person name="Chapman S.B."/>
            <person name="Goldberg J."/>
            <person name="Griggs A."/>
            <person name="Gujja S."/>
            <person name="Hansen M."/>
            <person name="Howarth C."/>
            <person name="Imamovic A."/>
            <person name="Larimer J."/>
            <person name="McCowan C."/>
            <person name="Montmayeur A."/>
            <person name="Murphy C."/>
            <person name="Neiman D."/>
            <person name="Pearson M."/>
            <person name="Priest M."/>
            <person name="Roberts A."/>
            <person name="Saif S."/>
            <person name="Shea T."/>
            <person name="Sisk P."/>
            <person name="Sykes S."/>
            <person name="Wortman J."/>
            <person name="Nusbaum C."/>
            <person name="Birren B."/>
        </authorList>
    </citation>
    <scope>NUCLEOTIDE SEQUENCE [LARGE SCALE GENOMIC DNA]</scope>
    <source>
        <strain evidence="3">race PST-78</strain>
    </source>
</reference>
<dbReference type="EMBL" id="AJIL01000008">
    <property type="protein sequence ID" value="KNF05394.1"/>
    <property type="molecule type" value="Genomic_DNA"/>
</dbReference>
<gene>
    <name evidence="2" type="ORF">PSTG_01607</name>
</gene>
<organism evidence="2 3">
    <name type="scientific">Puccinia striiformis f. sp. tritici PST-78</name>
    <dbReference type="NCBI Taxonomy" id="1165861"/>
    <lineage>
        <taxon>Eukaryota</taxon>
        <taxon>Fungi</taxon>
        <taxon>Dikarya</taxon>
        <taxon>Basidiomycota</taxon>
        <taxon>Pucciniomycotina</taxon>
        <taxon>Pucciniomycetes</taxon>
        <taxon>Pucciniales</taxon>
        <taxon>Pucciniaceae</taxon>
        <taxon>Puccinia</taxon>
    </lineage>
</organism>
<feature type="compositionally biased region" description="Basic and acidic residues" evidence="1">
    <location>
        <begin position="79"/>
        <end position="97"/>
    </location>
</feature>
<name>A0A0L0W1L3_9BASI</name>
<dbReference type="OrthoDB" id="10278045at2759"/>
<dbReference type="AlphaFoldDB" id="A0A0L0W1L3"/>
<sequence>MQDSCRLLDGDKMVILVDEAGVCVGVGTPPTQSVGSLHASPADRARAALDKIVMSKNWSTMESKVIYADSMAGPPRSPHPLDLETKGNIRASKGDDKESSRLFQTYGYGLGDTQSKGMFDLKIPIKGNQIKLSKLQAFSDSWMTNISPLVPPFPSRDAHNREDLEGLTLLRNEITYYSKLSLWINKAFLPDSAKIALKAVDYLLASPSNLTWENLKKEHNQIIAVSVNNEVNTHRDKKNALLFD</sequence>
<feature type="region of interest" description="Disordered" evidence="1">
    <location>
        <begin position="70"/>
        <end position="97"/>
    </location>
</feature>